<dbReference type="Proteomes" id="UP000524237">
    <property type="component" value="Unassembled WGS sequence"/>
</dbReference>
<dbReference type="EMBL" id="JACGWU010000001">
    <property type="protein sequence ID" value="MBA8827976.1"/>
    <property type="molecule type" value="Genomic_DNA"/>
</dbReference>
<feature type="signal peptide" evidence="1">
    <location>
        <begin position="1"/>
        <end position="21"/>
    </location>
</feature>
<evidence type="ECO:0008006" key="4">
    <source>
        <dbReference type="Google" id="ProtNLM"/>
    </source>
</evidence>
<evidence type="ECO:0000313" key="2">
    <source>
        <dbReference type="EMBL" id="MBA8827976.1"/>
    </source>
</evidence>
<dbReference type="AlphaFoldDB" id="A0A7W3JRM5"/>
<dbReference type="RefSeq" id="WP_182483453.1">
    <property type="nucleotide sequence ID" value="NZ_JACGWU010000001.1"/>
</dbReference>
<evidence type="ECO:0000313" key="3">
    <source>
        <dbReference type="Proteomes" id="UP000524237"/>
    </source>
</evidence>
<reference evidence="2 3" key="1">
    <citation type="submission" date="2020-07" db="EMBL/GenBank/DDBJ databases">
        <title>Sequencing the genomes of 1000 actinobacteria strains.</title>
        <authorList>
            <person name="Klenk H.-P."/>
        </authorList>
    </citation>
    <scope>NUCLEOTIDE SEQUENCE [LARGE SCALE GENOMIC DNA]</scope>
    <source>
        <strain evidence="2 3">DSM 23737</strain>
    </source>
</reference>
<gene>
    <name evidence="2" type="ORF">FB555_000047</name>
</gene>
<dbReference type="PROSITE" id="PS51257">
    <property type="entry name" value="PROKAR_LIPOPROTEIN"/>
    <property type="match status" value="1"/>
</dbReference>
<keyword evidence="1" id="KW-0732">Signal</keyword>
<proteinExistence type="predicted"/>
<feature type="chain" id="PRO_5039437711" description="DNA modification methylase" evidence="1">
    <location>
        <begin position="22"/>
        <end position="165"/>
    </location>
</feature>
<protein>
    <recommendedName>
        <fullName evidence="4">DNA modification methylase</fullName>
    </recommendedName>
</protein>
<comment type="caution">
    <text evidence="2">The sequence shown here is derived from an EMBL/GenBank/DDBJ whole genome shotgun (WGS) entry which is preliminary data.</text>
</comment>
<sequence>MKVRIAISAILAIGLALGASGCNLIQPQATTHQYDASDGIGVNVGDIKLRNLILISNDGQAASLLMSAINTSGSDVNLNIQFLSKGAMVDGKLRIPSSQTPTSWGAATENKIVFEGIDTQPGSLLKVYFQYGNSDGKTTLVPVLTTGQPEYSGLEPSTVLHLGTK</sequence>
<accession>A0A7W3JRM5</accession>
<keyword evidence="3" id="KW-1185">Reference proteome</keyword>
<organism evidence="2 3">
    <name type="scientific">Alpinimonas psychrophila</name>
    <dbReference type="NCBI Taxonomy" id="748908"/>
    <lineage>
        <taxon>Bacteria</taxon>
        <taxon>Bacillati</taxon>
        <taxon>Actinomycetota</taxon>
        <taxon>Actinomycetes</taxon>
        <taxon>Micrococcales</taxon>
        <taxon>Microbacteriaceae</taxon>
        <taxon>Alpinimonas</taxon>
    </lineage>
</organism>
<evidence type="ECO:0000256" key="1">
    <source>
        <dbReference type="SAM" id="SignalP"/>
    </source>
</evidence>
<name>A0A7W3JRM5_9MICO</name>